<accession>E8M992</accession>
<sequence length="201" mass="23023">MAIQGTISEWDQHKGYGYIAVDDQEAQIRFHLFDFEAFGHPPQLRDRVQFRLAKDDQGELRAVHVERQFVFNFPLAVAIWFVSTMVASVFLLNFPPIALVISVAVSTITYLVYAVDRQVYHNGGVQIPNTIFYLLNMFGGWPGALFAQSILHHKYTDLDFKLLFWLSMALNVGFYCWTLTYEGSLALTEMITQLQVFVATL</sequence>
<feature type="transmembrane region" description="Helical" evidence="1">
    <location>
        <begin position="127"/>
        <end position="150"/>
    </location>
</feature>
<proteinExistence type="predicted"/>
<comment type="caution">
    <text evidence="2">The sequence shown here is derived from an EMBL/GenBank/DDBJ whole genome shotgun (WGS) entry which is preliminary data.</text>
</comment>
<dbReference type="eggNOG" id="COG3326">
    <property type="taxonomic scope" value="Bacteria"/>
</dbReference>
<dbReference type="RefSeq" id="WP_008078465.1">
    <property type="nucleotide sequence ID" value="NZ_AEVT01000083.1"/>
</dbReference>
<organism evidence="2 3">
    <name type="scientific">Vibrio sinaloensis DSM 21326</name>
    <dbReference type="NCBI Taxonomy" id="945550"/>
    <lineage>
        <taxon>Bacteria</taxon>
        <taxon>Pseudomonadati</taxon>
        <taxon>Pseudomonadota</taxon>
        <taxon>Gammaproteobacteria</taxon>
        <taxon>Vibrionales</taxon>
        <taxon>Vibrionaceae</taxon>
        <taxon>Vibrio</taxon>
        <taxon>Vibrio oreintalis group</taxon>
    </lineage>
</organism>
<feature type="transmembrane region" description="Helical" evidence="1">
    <location>
        <begin position="69"/>
        <end position="91"/>
    </location>
</feature>
<dbReference type="AlphaFoldDB" id="E8M992"/>
<feature type="transmembrane region" description="Helical" evidence="1">
    <location>
        <begin position="97"/>
        <end position="115"/>
    </location>
</feature>
<evidence type="ECO:0000256" key="1">
    <source>
        <dbReference type="SAM" id="Phobius"/>
    </source>
</evidence>
<name>E8M992_PHOS4</name>
<gene>
    <name evidence="2" type="ORF">VISI1226_09719</name>
</gene>
<dbReference type="OrthoDB" id="72963at2"/>
<feature type="transmembrane region" description="Helical" evidence="1">
    <location>
        <begin position="162"/>
        <end position="181"/>
    </location>
</feature>
<dbReference type="GeneID" id="95570142"/>
<reference evidence="2 3" key="1">
    <citation type="journal article" date="2012" name="Int. J. Syst. Evol. Microbiol.">
        <title>Vibrio caribbeanicus sp. nov., isolated from the marine sponge Scleritoderma cyanea.</title>
        <authorList>
            <person name="Hoffmann M."/>
            <person name="Monday S.R."/>
            <person name="Allard M.W."/>
            <person name="Strain E.A."/>
            <person name="Whittaker P."/>
            <person name="Naum M."/>
            <person name="McCarthy P.J."/>
            <person name="Lopez J.V."/>
            <person name="Fischer M."/>
            <person name="Brown E.W."/>
        </authorList>
    </citation>
    <scope>NUCLEOTIDE SEQUENCE [LARGE SCALE GENOMIC DNA]</scope>
    <source>
        <strain evidence="3">DSMZ 21326</strain>
    </source>
</reference>
<evidence type="ECO:0000313" key="3">
    <source>
        <dbReference type="Proteomes" id="UP000006228"/>
    </source>
</evidence>
<dbReference type="Proteomes" id="UP000006228">
    <property type="component" value="Unassembled WGS sequence"/>
</dbReference>
<protein>
    <submittedName>
        <fullName evidence="2">Uncharacterized protein</fullName>
    </submittedName>
</protein>
<dbReference type="InterPro" id="IPR012340">
    <property type="entry name" value="NA-bd_OB-fold"/>
</dbReference>
<dbReference type="InterPro" id="IPR010718">
    <property type="entry name" value="DUF1294"/>
</dbReference>
<keyword evidence="1" id="KW-0812">Transmembrane</keyword>
<dbReference type="Gene3D" id="2.40.50.140">
    <property type="entry name" value="Nucleic acid-binding proteins"/>
    <property type="match status" value="1"/>
</dbReference>
<dbReference type="Pfam" id="PF06961">
    <property type="entry name" value="DUF1294"/>
    <property type="match status" value="1"/>
</dbReference>
<keyword evidence="1" id="KW-0472">Membrane</keyword>
<dbReference type="SUPFAM" id="SSF50249">
    <property type="entry name" value="Nucleic acid-binding proteins"/>
    <property type="match status" value="1"/>
</dbReference>
<dbReference type="EMBL" id="AEVT01000083">
    <property type="protein sequence ID" value="EGA69448.1"/>
    <property type="molecule type" value="Genomic_DNA"/>
</dbReference>
<keyword evidence="1" id="KW-1133">Transmembrane helix</keyword>
<evidence type="ECO:0000313" key="2">
    <source>
        <dbReference type="EMBL" id="EGA69448.1"/>
    </source>
</evidence>